<dbReference type="Gene3D" id="3.30.470.20">
    <property type="entry name" value="ATP-grasp fold, B domain"/>
    <property type="match status" value="1"/>
</dbReference>
<gene>
    <name evidence="7" type="ORF">AVL59_31580</name>
    <name evidence="8" type="ORF">J2Z21_007710</name>
</gene>
<evidence type="ECO:0000313" key="9">
    <source>
        <dbReference type="Proteomes" id="UP000092659"/>
    </source>
</evidence>
<evidence type="ECO:0000256" key="5">
    <source>
        <dbReference type="SAM" id="MobiDB-lite"/>
    </source>
</evidence>
<evidence type="ECO:0000313" key="8">
    <source>
        <dbReference type="EMBL" id="MBP2054700.1"/>
    </source>
</evidence>
<feature type="domain" description="ATP-grasp" evidence="6">
    <location>
        <begin position="110"/>
        <end position="306"/>
    </location>
</feature>
<name>A0A1B1B3U1_9ACTN</name>
<dbReference type="InterPro" id="IPR013815">
    <property type="entry name" value="ATP_grasp_subdomain_1"/>
</dbReference>
<keyword evidence="2 4" id="KW-0547">Nucleotide-binding</keyword>
<evidence type="ECO:0000259" key="6">
    <source>
        <dbReference type="PROSITE" id="PS50975"/>
    </source>
</evidence>
<dbReference type="STRING" id="68214.AVL59_31580"/>
<evidence type="ECO:0000256" key="3">
    <source>
        <dbReference type="ARBA" id="ARBA00022840"/>
    </source>
</evidence>
<organism evidence="7 9">
    <name type="scientific">Streptomyces griseochromogenes</name>
    <dbReference type="NCBI Taxonomy" id="68214"/>
    <lineage>
        <taxon>Bacteria</taxon>
        <taxon>Bacillati</taxon>
        <taxon>Actinomycetota</taxon>
        <taxon>Actinomycetes</taxon>
        <taxon>Kitasatosporales</taxon>
        <taxon>Streptomycetaceae</taxon>
        <taxon>Streptomyces</taxon>
    </lineage>
</organism>
<keyword evidence="10" id="KW-1185">Reference proteome</keyword>
<proteinExistence type="predicted"/>
<dbReference type="AlphaFoldDB" id="A0A1B1B3U1"/>
<evidence type="ECO:0000256" key="2">
    <source>
        <dbReference type="ARBA" id="ARBA00022741"/>
    </source>
</evidence>
<evidence type="ECO:0000313" key="10">
    <source>
        <dbReference type="Proteomes" id="UP001519309"/>
    </source>
</evidence>
<dbReference type="Proteomes" id="UP000092659">
    <property type="component" value="Chromosome"/>
</dbReference>
<reference evidence="7 9" key="1">
    <citation type="submission" date="2016-06" db="EMBL/GenBank/DDBJ databases">
        <title>Complete genome sequence of Streptomyces griseochromogenes ATCC 14511, the Blasticidin S producer.</title>
        <authorList>
            <person name="Wu L."/>
        </authorList>
    </citation>
    <scope>NUCLEOTIDE SEQUENCE [LARGE SCALE GENOMIC DNA]</scope>
    <source>
        <strain evidence="7 9">ATCC 14511</strain>
    </source>
</reference>
<dbReference type="SUPFAM" id="SSF56059">
    <property type="entry name" value="Glutathione synthetase ATP-binding domain-like"/>
    <property type="match status" value="1"/>
</dbReference>
<feature type="region of interest" description="Disordered" evidence="5">
    <location>
        <begin position="363"/>
        <end position="384"/>
    </location>
</feature>
<dbReference type="EMBL" id="CP016279">
    <property type="protein sequence ID" value="ANP53474.1"/>
    <property type="molecule type" value="Genomic_DNA"/>
</dbReference>
<dbReference type="RefSeq" id="WP_067311323.1">
    <property type="nucleotide sequence ID" value="NZ_CP016279.1"/>
</dbReference>
<keyword evidence="3 4" id="KW-0067">ATP-binding</keyword>
<reference evidence="8 10" key="2">
    <citation type="submission" date="2021-03" db="EMBL/GenBank/DDBJ databases">
        <title>Genomic Encyclopedia of Type Strains, Phase IV (KMG-IV): sequencing the most valuable type-strain genomes for metagenomic binning, comparative biology and taxonomic classification.</title>
        <authorList>
            <person name="Goeker M."/>
        </authorList>
    </citation>
    <scope>NUCLEOTIDE SEQUENCE [LARGE SCALE GENOMIC DNA]</scope>
    <source>
        <strain evidence="8 10">DSM 40499</strain>
    </source>
</reference>
<evidence type="ECO:0000256" key="4">
    <source>
        <dbReference type="PROSITE-ProRule" id="PRU00409"/>
    </source>
</evidence>
<protein>
    <recommendedName>
        <fullName evidence="6">ATP-grasp domain-containing protein</fullName>
    </recommendedName>
</protein>
<dbReference type="Proteomes" id="UP001519309">
    <property type="component" value="Unassembled WGS sequence"/>
</dbReference>
<dbReference type="GO" id="GO:0016874">
    <property type="term" value="F:ligase activity"/>
    <property type="evidence" value="ECO:0007669"/>
    <property type="project" value="UniProtKB-KW"/>
</dbReference>
<dbReference type="PANTHER" id="PTHR43585:SF2">
    <property type="entry name" value="ATP-GRASP ENZYME FSQD"/>
    <property type="match status" value="1"/>
</dbReference>
<dbReference type="InterPro" id="IPR011761">
    <property type="entry name" value="ATP-grasp"/>
</dbReference>
<dbReference type="PROSITE" id="PS50975">
    <property type="entry name" value="ATP_GRASP"/>
    <property type="match status" value="1"/>
</dbReference>
<dbReference type="PANTHER" id="PTHR43585">
    <property type="entry name" value="FUMIPYRROLE BIOSYNTHESIS PROTEIN C"/>
    <property type="match status" value="1"/>
</dbReference>
<dbReference type="EMBL" id="JAGGLP010000023">
    <property type="protein sequence ID" value="MBP2054700.1"/>
    <property type="molecule type" value="Genomic_DNA"/>
</dbReference>
<dbReference type="GO" id="GO:0046872">
    <property type="term" value="F:metal ion binding"/>
    <property type="evidence" value="ECO:0007669"/>
    <property type="project" value="InterPro"/>
</dbReference>
<dbReference type="GO" id="GO:0005524">
    <property type="term" value="F:ATP binding"/>
    <property type="evidence" value="ECO:0007669"/>
    <property type="project" value="UniProtKB-UniRule"/>
</dbReference>
<dbReference type="OrthoDB" id="24041at2"/>
<dbReference type="Gene3D" id="3.30.1490.20">
    <property type="entry name" value="ATP-grasp fold, A domain"/>
    <property type="match status" value="1"/>
</dbReference>
<evidence type="ECO:0000256" key="1">
    <source>
        <dbReference type="ARBA" id="ARBA00022598"/>
    </source>
</evidence>
<accession>A0A1B1B3U1</accession>
<dbReference type="InterPro" id="IPR052032">
    <property type="entry name" value="ATP-dep_AA_Ligase"/>
</dbReference>
<evidence type="ECO:0000313" key="7">
    <source>
        <dbReference type="EMBL" id="ANP53474.1"/>
    </source>
</evidence>
<keyword evidence="1" id="KW-0436">Ligase</keyword>
<dbReference type="KEGG" id="sgs:AVL59_31580"/>
<dbReference type="Gene3D" id="3.40.50.20">
    <property type="match status" value="1"/>
</dbReference>
<feature type="compositionally biased region" description="Basic and acidic residues" evidence="5">
    <location>
        <begin position="367"/>
        <end position="378"/>
    </location>
</feature>
<sequence length="384" mass="41770">MSRRVLLLSSDKTEVLQALRARQDLRLQVITRKAYADLYEGCDTAFVDSFEDLGQVERAAYELSRDGAPERVVAATEKSVVAAGLVRSLLGVPGQSFDQSLWAAHKRAMKDRLRAAGVPVTDCAQAGSLRDVPRAAEHTGWPVVIKPVFGAMATRTYRVGSPQEFRRRLDEGAFDDLGARGVPVLVERLVEFSAEYHCDGVVRDGVVRRAAVSRYFTVPLDTPPEVDSGYVMDQSDPFAQQVLELHRRVAAAIELRDGVTHLEVFGTARGPVVGEVAIRPGGLGIPRMVHHAHGYDLWDEFVRAALGEPLGPLSHEPRPGIVGRTQLPPVPGLRERAAAVPGVLEARGPEDGGTANVEVHFSAPDVPRAESARTELRRLAGLRP</sequence>